<feature type="region of interest" description="Disordered" evidence="1">
    <location>
        <begin position="197"/>
        <end position="244"/>
    </location>
</feature>
<gene>
    <name evidence="2" type="ORF">DXG03_006103</name>
</gene>
<dbReference type="AlphaFoldDB" id="A0A9P7KG23"/>
<feature type="compositionally biased region" description="Low complexity" evidence="1">
    <location>
        <begin position="225"/>
        <end position="236"/>
    </location>
</feature>
<keyword evidence="3" id="KW-1185">Reference proteome</keyword>
<sequence length="244" mass="27463">MEPIFQFDFDDAEFDMDTPPPEYAAHSNDPVHAVTRQHQLYLPSFDEVMALYEYEDSMRLPTYQARPIRRYHPYWRVQVRPTPEQLHETRYFNTIYDEEMVELDVPAREAPSNPRVPTPYHSGAARTGPLDRLEIPPIPQGLPPLPPVAAPFPAEGDPLNLEEQRRHRLYQLWYLIPEFVKTVMEALEAASRARTAGAAPVPVPASPEEHLPTPPPTPPPPPPSASSQSASTSDATLAFSPANN</sequence>
<dbReference type="EMBL" id="JABCKV010000004">
    <property type="protein sequence ID" value="KAG5648149.1"/>
    <property type="molecule type" value="Genomic_DNA"/>
</dbReference>
<dbReference type="OrthoDB" id="3066758at2759"/>
<accession>A0A9P7KG23</accession>
<reference evidence="2" key="1">
    <citation type="submission" date="2020-07" db="EMBL/GenBank/DDBJ databases">
        <authorList>
            <person name="Nieuwenhuis M."/>
            <person name="Van De Peppel L.J.J."/>
        </authorList>
    </citation>
    <scope>NUCLEOTIDE SEQUENCE</scope>
    <source>
        <strain evidence="2">AP01</strain>
        <tissue evidence="2">Mycelium</tissue>
    </source>
</reference>
<name>A0A9P7KG23_9AGAR</name>
<feature type="compositionally biased region" description="Pro residues" evidence="1">
    <location>
        <begin position="212"/>
        <end position="224"/>
    </location>
</feature>
<evidence type="ECO:0000313" key="2">
    <source>
        <dbReference type="EMBL" id="KAG5648149.1"/>
    </source>
</evidence>
<proteinExistence type="predicted"/>
<protein>
    <submittedName>
        <fullName evidence="2">Uncharacterized protein</fullName>
    </submittedName>
</protein>
<reference evidence="2" key="2">
    <citation type="submission" date="2021-10" db="EMBL/GenBank/DDBJ databases">
        <title>Phylogenomics reveals ancestral predisposition of the termite-cultivated fungus Termitomyces towards a domesticated lifestyle.</title>
        <authorList>
            <person name="Auxier B."/>
            <person name="Grum-Grzhimaylo A."/>
            <person name="Cardenas M.E."/>
            <person name="Lodge J.D."/>
            <person name="Laessoe T."/>
            <person name="Pedersen O."/>
            <person name="Smith M.E."/>
            <person name="Kuyper T.W."/>
            <person name="Franco-Molano E.A."/>
            <person name="Baroni T.J."/>
            <person name="Aanen D.K."/>
        </authorList>
    </citation>
    <scope>NUCLEOTIDE SEQUENCE</scope>
    <source>
        <strain evidence="2">AP01</strain>
        <tissue evidence="2">Mycelium</tissue>
    </source>
</reference>
<evidence type="ECO:0000313" key="3">
    <source>
        <dbReference type="Proteomes" id="UP000775547"/>
    </source>
</evidence>
<comment type="caution">
    <text evidence="2">The sequence shown here is derived from an EMBL/GenBank/DDBJ whole genome shotgun (WGS) entry which is preliminary data.</text>
</comment>
<organism evidence="2 3">
    <name type="scientific">Asterophora parasitica</name>
    <dbReference type="NCBI Taxonomy" id="117018"/>
    <lineage>
        <taxon>Eukaryota</taxon>
        <taxon>Fungi</taxon>
        <taxon>Dikarya</taxon>
        <taxon>Basidiomycota</taxon>
        <taxon>Agaricomycotina</taxon>
        <taxon>Agaricomycetes</taxon>
        <taxon>Agaricomycetidae</taxon>
        <taxon>Agaricales</taxon>
        <taxon>Tricholomatineae</taxon>
        <taxon>Lyophyllaceae</taxon>
        <taxon>Asterophora</taxon>
    </lineage>
</organism>
<evidence type="ECO:0000256" key="1">
    <source>
        <dbReference type="SAM" id="MobiDB-lite"/>
    </source>
</evidence>
<dbReference type="Proteomes" id="UP000775547">
    <property type="component" value="Unassembled WGS sequence"/>
</dbReference>